<gene>
    <name evidence="2" type="ORF">ONZ51_g11432</name>
</gene>
<proteinExistence type="predicted"/>
<comment type="caution">
    <text evidence="2">The sequence shown here is derived from an EMBL/GenBank/DDBJ whole genome shotgun (WGS) entry which is preliminary data.</text>
</comment>
<organism evidence="2 3">
    <name type="scientific">Trametes cubensis</name>
    <dbReference type="NCBI Taxonomy" id="1111947"/>
    <lineage>
        <taxon>Eukaryota</taxon>
        <taxon>Fungi</taxon>
        <taxon>Dikarya</taxon>
        <taxon>Basidiomycota</taxon>
        <taxon>Agaricomycotina</taxon>
        <taxon>Agaricomycetes</taxon>
        <taxon>Polyporales</taxon>
        <taxon>Polyporaceae</taxon>
        <taxon>Trametes</taxon>
    </lineage>
</organism>
<accession>A0AAD7THZ0</accession>
<feature type="compositionally biased region" description="Polar residues" evidence="1">
    <location>
        <begin position="28"/>
        <end position="42"/>
    </location>
</feature>
<reference evidence="2" key="1">
    <citation type="submission" date="2022-11" db="EMBL/GenBank/DDBJ databases">
        <title>Genome Sequence of Cubamyces cubensis.</title>
        <authorList>
            <person name="Buettner E."/>
        </authorList>
    </citation>
    <scope>NUCLEOTIDE SEQUENCE</scope>
    <source>
        <strain evidence="2">MPL-01</strain>
    </source>
</reference>
<feature type="compositionally biased region" description="Low complexity" evidence="1">
    <location>
        <begin position="9"/>
        <end position="24"/>
    </location>
</feature>
<dbReference type="AlphaFoldDB" id="A0AAD7THZ0"/>
<name>A0AAD7THZ0_9APHY</name>
<protein>
    <submittedName>
        <fullName evidence="2">Uncharacterized protein</fullName>
    </submittedName>
</protein>
<dbReference type="Proteomes" id="UP001215151">
    <property type="component" value="Unassembled WGS sequence"/>
</dbReference>
<evidence type="ECO:0000256" key="1">
    <source>
        <dbReference type="SAM" id="MobiDB-lite"/>
    </source>
</evidence>
<sequence>MWTLDDLNTTSGDPSTTPDDSQPPSDEPASTSGDPPSPSNESAAVVDKPTSTLDAPAASTPDDLNTTSGDPSATPDNSSPPSDSSVAALNGSIVALDKPVSTPSEPAPMLDEQTTHATKRAALLLDDSDWPAWVREAFDYMEAKGYSGDFTQAIEYWTVIERLYGWKTSTKGLGAAHRPNEIGHWLRVLRRNIGRSPPIASESAYCEAWWRWWSALQPSWRITEEGGRPVRTGSGDWDQLQIPGKNGLLIVLLSLVWWREVATDNTLTDWFAAAADVSWAAEALARNLLGQERDDEPDTDMHLGGLEGPPRKRRRHT</sequence>
<dbReference type="EMBL" id="JAPEVG010000543">
    <property type="protein sequence ID" value="KAJ8457611.1"/>
    <property type="molecule type" value="Genomic_DNA"/>
</dbReference>
<evidence type="ECO:0000313" key="3">
    <source>
        <dbReference type="Proteomes" id="UP001215151"/>
    </source>
</evidence>
<evidence type="ECO:0000313" key="2">
    <source>
        <dbReference type="EMBL" id="KAJ8457611.1"/>
    </source>
</evidence>
<feature type="compositionally biased region" description="Low complexity" evidence="1">
    <location>
        <begin position="70"/>
        <end position="86"/>
    </location>
</feature>
<keyword evidence="3" id="KW-1185">Reference proteome</keyword>
<feature type="region of interest" description="Disordered" evidence="1">
    <location>
        <begin position="1"/>
        <end position="86"/>
    </location>
</feature>
<feature type="region of interest" description="Disordered" evidence="1">
    <location>
        <begin position="290"/>
        <end position="317"/>
    </location>
</feature>